<protein>
    <submittedName>
        <fullName evidence="5">Uncharacterized protein</fullName>
    </submittedName>
</protein>
<evidence type="ECO:0000259" key="3">
    <source>
        <dbReference type="Pfam" id="PF14309"/>
    </source>
</evidence>
<proteinExistence type="predicted"/>
<dbReference type="EMBL" id="JBBNAG010000013">
    <property type="protein sequence ID" value="KAK9083014.1"/>
    <property type="molecule type" value="Genomic_DNA"/>
</dbReference>
<comment type="caution">
    <text evidence="5">The sequence shown here is derived from an EMBL/GenBank/DDBJ whole genome shotgun (WGS) entry which is preliminary data.</text>
</comment>
<accession>A0AAP0DXR5</accession>
<feature type="region of interest" description="Disordered" evidence="1">
    <location>
        <begin position="182"/>
        <end position="209"/>
    </location>
</feature>
<evidence type="ECO:0000259" key="4">
    <source>
        <dbReference type="Pfam" id="PF14383"/>
    </source>
</evidence>
<feature type="domain" description="DUF4378" evidence="3">
    <location>
        <begin position="794"/>
        <end position="968"/>
    </location>
</feature>
<dbReference type="InterPro" id="IPR022212">
    <property type="entry name" value="DUF3741"/>
</dbReference>
<dbReference type="Pfam" id="PF14383">
    <property type="entry name" value="VARLMGL"/>
    <property type="match status" value="1"/>
</dbReference>
<gene>
    <name evidence="5" type="ORF">Scep_029485</name>
</gene>
<evidence type="ECO:0000313" key="6">
    <source>
        <dbReference type="Proteomes" id="UP001419268"/>
    </source>
</evidence>
<dbReference type="PANTHER" id="PTHR46634:SF3">
    <property type="entry name" value="M REDUCTASE II SUBUNIT GAMMA, PUTATIVE (DUF3741)-RELATED"/>
    <property type="match status" value="1"/>
</dbReference>
<evidence type="ECO:0000313" key="5">
    <source>
        <dbReference type="EMBL" id="KAK9083014.1"/>
    </source>
</evidence>
<feature type="domain" description="DUF3741" evidence="2">
    <location>
        <begin position="216"/>
        <end position="260"/>
    </location>
</feature>
<keyword evidence="6" id="KW-1185">Reference proteome</keyword>
<evidence type="ECO:0000256" key="1">
    <source>
        <dbReference type="SAM" id="MobiDB-lite"/>
    </source>
</evidence>
<feature type="compositionally biased region" description="Polar residues" evidence="1">
    <location>
        <begin position="186"/>
        <end position="199"/>
    </location>
</feature>
<feature type="region of interest" description="Disordered" evidence="1">
    <location>
        <begin position="572"/>
        <end position="591"/>
    </location>
</feature>
<dbReference type="Pfam" id="PF12552">
    <property type="entry name" value="DUF3741"/>
    <property type="match status" value="1"/>
</dbReference>
<feature type="domain" description="DUF3741" evidence="4">
    <location>
        <begin position="103"/>
        <end position="125"/>
    </location>
</feature>
<feature type="compositionally biased region" description="Polar residues" evidence="1">
    <location>
        <begin position="327"/>
        <end position="341"/>
    </location>
</feature>
<feature type="compositionally biased region" description="Basic and acidic residues" evidence="1">
    <location>
        <begin position="578"/>
        <end position="590"/>
    </location>
</feature>
<dbReference type="PANTHER" id="PTHR46634">
    <property type="entry name" value="M REDUCTASE II SUBUNIT GAMMA, PUTATIVE (DUF3741)-RELATED"/>
    <property type="match status" value="1"/>
</dbReference>
<reference evidence="5 6" key="1">
    <citation type="submission" date="2024-01" db="EMBL/GenBank/DDBJ databases">
        <title>Genome assemblies of Stephania.</title>
        <authorList>
            <person name="Yang L."/>
        </authorList>
    </citation>
    <scope>NUCLEOTIDE SEQUENCE [LARGE SCALE GENOMIC DNA]</scope>
    <source>
        <strain evidence="5">JXDWG</strain>
        <tissue evidence="5">Leaf</tissue>
    </source>
</reference>
<feature type="region of interest" description="Disordered" evidence="1">
    <location>
        <begin position="313"/>
        <end position="368"/>
    </location>
</feature>
<organism evidence="5 6">
    <name type="scientific">Stephania cephalantha</name>
    <dbReference type="NCBI Taxonomy" id="152367"/>
    <lineage>
        <taxon>Eukaryota</taxon>
        <taxon>Viridiplantae</taxon>
        <taxon>Streptophyta</taxon>
        <taxon>Embryophyta</taxon>
        <taxon>Tracheophyta</taxon>
        <taxon>Spermatophyta</taxon>
        <taxon>Magnoliopsida</taxon>
        <taxon>Ranunculales</taxon>
        <taxon>Menispermaceae</taxon>
        <taxon>Menispermoideae</taxon>
        <taxon>Cissampelideae</taxon>
        <taxon>Stephania</taxon>
    </lineage>
</organism>
<dbReference type="InterPro" id="IPR032795">
    <property type="entry name" value="DUF3741-assoc"/>
</dbReference>
<evidence type="ECO:0000259" key="2">
    <source>
        <dbReference type="Pfam" id="PF12552"/>
    </source>
</evidence>
<feature type="region of interest" description="Disordered" evidence="1">
    <location>
        <begin position="509"/>
        <end position="556"/>
    </location>
</feature>
<dbReference type="AlphaFoldDB" id="A0AAP0DXR5"/>
<dbReference type="Proteomes" id="UP001419268">
    <property type="component" value="Unassembled WGS sequence"/>
</dbReference>
<feature type="region of interest" description="Disordered" evidence="1">
    <location>
        <begin position="651"/>
        <end position="670"/>
    </location>
</feature>
<sequence length="998" mass="110957">MSGVKNKRGPNFEKQIPGCMGRMVNLFDFGPGVSGNRLLSDKAYRDGFLPSGNQEDLDRKVLPPTEDQTADAGRGYELRRLSKKSGGTPMKMLIAREMSTKTESKQKPPNVVAKLMGLDVLPGQQHNLTSQRSCSKVYSQNVLSPSHRAVKCWPQESGFEDKQMQFESHNFQEQQEYEDAYKGWDQSPNKNNYRDNSLQRGKHKEQQSDAKMDLVRQKFIQAKRLATDEKLRQSKEFQDALEVLSANKDLFLKFLQEPNSLFSQHLYELQSIPPSPQTNRITVLRPSKTTENVHYVGHERKSDKHMQRQSELVETNGRDKCKPSLSPLFTNQKNNTSSQPTRIVVLKPSPGKSHDIKAVVSSPTASPRLLENGDLYEELDDEEARSSREVAKEITRQMRESLGSNRREETVLSSVFSNGYVGDDSSFNRSENEYTGEDHLSDLDVMTPTSRHSWDYVHRFGSPFSSSFSRASYSPESSVCREAKKRLSERWALMSSNCSNQEQRQGIQGAVGVSSSRSCGEEQNLQEPTSHLSGGKEKDEDGVNSPKNLLRSRSVPVSSAAYGSRLNIEIPDSQPEISRSDAPKVLEKSKSAKSSFKGKVSSLFFSRNKKLNKEQPKASTDFSLIDKRECAVAETPGISVKLSAGEVTTISSHSVPNDIPEGTQSPVLGRSCNKSSPFASSHVELKNGTFSHEALFSLGEPGMHESKENPDQPSPISVLDASFEDESSTPQFDETTNTQLQDSAACLKSNLIAKSPPIGSLARSISYEEACLNTAISDPLNSASSSPEAEEREWFSFVQSLLSVEGPDSSDVSDAAFINWNSLETPLSPLLLDKFVNLKEDRELRYEAKRRQRRSNQKLIFDCVNAALVDIIGHGSNPTPWTRFSSKIQGRISSGASVTVEEVWSRVREWLSSQPKYSASESGDYSLLVENMVKQEVVGCRWAELLRTKVDGLGTDIESKMLDELVEEALFELTGNGFSANASGSDFGSNQMRSIFGP</sequence>
<name>A0AAP0DXR5_9MAGN</name>
<dbReference type="InterPro" id="IPR025486">
    <property type="entry name" value="DUF4378"/>
</dbReference>
<dbReference type="Pfam" id="PF14309">
    <property type="entry name" value="DUF4378"/>
    <property type="match status" value="1"/>
</dbReference>
<feature type="compositionally biased region" description="Polar residues" evidence="1">
    <location>
        <begin position="513"/>
        <end position="532"/>
    </location>
</feature>
<feature type="region of interest" description="Disordered" evidence="1">
    <location>
        <begin position="50"/>
        <end position="75"/>
    </location>
</feature>